<dbReference type="EMBL" id="PDUG01000001">
    <property type="protein sequence ID" value="PIC55453.1"/>
    <property type="molecule type" value="Genomic_DNA"/>
</dbReference>
<comment type="caution">
    <text evidence="2">The sequence shown here is derived from an EMBL/GenBank/DDBJ whole genome shotgun (WGS) entry which is preliminary data.</text>
</comment>
<gene>
    <name evidence="2" type="primary">Cnig_chr_I.g724</name>
    <name evidence="2" type="ORF">B9Z55_000724</name>
</gene>
<protein>
    <submittedName>
        <fullName evidence="2">Uncharacterized protein</fullName>
    </submittedName>
</protein>
<sequence length="240" mass="27130">MIKRYRLIEIDGHHPLDPARRLLDNILNDKTLDTDSKQQFYQDLLHRIKSLPHLRIVNTDILRSLNEYIEKNKEKVVTLDPPADAKQKMEDELSKNVIKARSSKSSRIPKTVSLQENAQDDVEDDITQPITSPEISPAISTPEQPSTDTTFDSPVNTKPVTRARAVKPTSNAVNVPAPPKTFLVNKAVSKKKDTANTLVLKKSPKSTKGQVLQRFRAQNKPPLPKFNYGKGTNRLVVRLW</sequence>
<dbReference type="OrthoDB" id="5900149at2759"/>
<keyword evidence="3" id="KW-1185">Reference proteome</keyword>
<dbReference type="Proteomes" id="UP000230233">
    <property type="component" value="Chromosome I"/>
</dbReference>
<accession>A0A2G5VUL7</accession>
<proteinExistence type="predicted"/>
<evidence type="ECO:0000313" key="3">
    <source>
        <dbReference type="Proteomes" id="UP000230233"/>
    </source>
</evidence>
<reference evidence="3" key="1">
    <citation type="submission" date="2017-10" db="EMBL/GenBank/DDBJ databases">
        <title>Rapid genome shrinkage in a self-fertile nematode reveals novel sperm competition proteins.</title>
        <authorList>
            <person name="Yin D."/>
            <person name="Schwarz E.M."/>
            <person name="Thomas C.G."/>
            <person name="Felde R.L."/>
            <person name="Korf I.F."/>
            <person name="Cutter A.D."/>
            <person name="Schartner C.M."/>
            <person name="Ralston E.J."/>
            <person name="Meyer B.J."/>
            <person name="Haag E.S."/>
        </authorList>
    </citation>
    <scope>NUCLEOTIDE SEQUENCE [LARGE SCALE GENOMIC DNA]</scope>
    <source>
        <strain evidence="3">JU1422</strain>
    </source>
</reference>
<evidence type="ECO:0000256" key="1">
    <source>
        <dbReference type="SAM" id="MobiDB-lite"/>
    </source>
</evidence>
<name>A0A2G5VUL7_9PELO</name>
<feature type="region of interest" description="Disordered" evidence="1">
    <location>
        <begin position="100"/>
        <end position="156"/>
    </location>
</feature>
<feature type="compositionally biased region" description="Polar residues" evidence="1">
    <location>
        <begin position="128"/>
        <end position="156"/>
    </location>
</feature>
<dbReference type="AlphaFoldDB" id="A0A2G5VUL7"/>
<feature type="compositionally biased region" description="Polar residues" evidence="1">
    <location>
        <begin position="103"/>
        <end position="117"/>
    </location>
</feature>
<evidence type="ECO:0000313" key="2">
    <source>
        <dbReference type="EMBL" id="PIC55453.1"/>
    </source>
</evidence>
<organism evidence="2 3">
    <name type="scientific">Caenorhabditis nigoni</name>
    <dbReference type="NCBI Taxonomy" id="1611254"/>
    <lineage>
        <taxon>Eukaryota</taxon>
        <taxon>Metazoa</taxon>
        <taxon>Ecdysozoa</taxon>
        <taxon>Nematoda</taxon>
        <taxon>Chromadorea</taxon>
        <taxon>Rhabditida</taxon>
        <taxon>Rhabditina</taxon>
        <taxon>Rhabditomorpha</taxon>
        <taxon>Rhabditoidea</taxon>
        <taxon>Rhabditidae</taxon>
        <taxon>Peloderinae</taxon>
        <taxon>Caenorhabditis</taxon>
    </lineage>
</organism>